<dbReference type="AlphaFoldDB" id="A0A0D1LGJ7"/>
<dbReference type="RefSeq" id="WP_043403131.1">
    <property type="nucleotide sequence ID" value="NZ_JXST01000032.1"/>
</dbReference>
<dbReference type="GO" id="GO:0020037">
    <property type="term" value="F:heme binding"/>
    <property type="evidence" value="ECO:0007669"/>
    <property type="project" value="InterPro"/>
</dbReference>
<organism evidence="3 4">
    <name type="scientific">Mycolicibacterium llatzerense</name>
    <dbReference type="NCBI Taxonomy" id="280871"/>
    <lineage>
        <taxon>Bacteria</taxon>
        <taxon>Bacillati</taxon>
        <taxon>Actinomycetota</taxon>
        <taxon>Actinomycetes</taxon>
        <taxon>Mycobacteriales</taxon>
        <taxon>Mycobacteriaceae</taxon>
        <taxon>Mycolicibacterium</taxon>
    </lineage>
</organism>
<name>A0A0D1LGJ7_9MYCO</name>
<dbReference type="NCBIfam" id="TIGR04529">
    <property type="entry name" value="MTB_hemophore"/>
    <property type="match status" value="1"/>
</dbReference>
<feature type="signal peptide" evidence="1">
    <location>
        <begin position="1"/>
        <end position="24"/>
    </location>
</feature>
<dbReference type="OrthoDB" id="4728894at2"/>
<reference evidence="3 4" key="1">
    <citation type="submission" date="2015-01" db="EMBL/GenBank/DDBJ databases">
        <title>Genome sequence of Mycobacterium llatzerense and Mycobacterium immunogenum recovered from brain abscess.</title>
        <authorList>
            <person name="Greninger A.L."/>
            <person name="Langelier C."/>
            <person name="Cunningham G."/>
            <person name="Chiu C.Y."/>
            <person name="Miller S."/>
        </authorList>
    </citation>
    <scope>NUCLEOTIDE SEQUENCE [LARGE SCALE GENOMIC DNA]</scope>
    <source>
        <strain evidence="3 4">CLUC14</strain>
    </source>
</reference>
<gene>
    <name evidence="3" type="ORF">TL10_20970</name>
</gene>
<dbReference type="PATRIC" id="fig|280871.6.peg.4342"/>
<dbReference type="Gene3D" id="1.20.20.20">
    <property type="entry name" value="Haemophore, haem-binding domain"/>
    <property type="match status" value="1"/>
</dbReference>
<sequence>MKLTAMLALAGFASLTIAVPTAAAAPCSASGLASTAGGVLAQAGAYLDAHPGANDALTNAGSSGDAEGAVRAYFTAHPGEFFDLKNIARPLTTLRGQCGGMSVSPAQMSALFDALSS</sequence>
<evidence type="ECO:0000313" key="4">
    <source>
        <dbReference type="Proteomes" id="UP000032221"/>
    </source>
</evidence>
<comment type="caution">
    <text evidence="3">The sequence shown here is derived from an EMBL/GenBank/DDBJ whole genome shotgun (WGS) entry which is preliminary data.</text>
</comment>
<proteinExistence type="predicted"/>
<keyword evidence="4" id="KW-1185">Reference proteome</keyword>
<dbReference type="InterPro" id="IPR038378">
    <property type="entry name" value="MHB_sf"/>
</dbReference>
<dbReference type="EMBL" id="JXST01000032">
    <property type="protein sequence ID" value="KIU15121.1"/>
    <property type="molecule type" value="Genomic_DNA"/>
</dbReference>
<accession>A0A0D1LGJ7</accession>
<feature type="chain" id="PRO_5002243040" description="Haemophore haem-binding domain-containing protein" evidence="1">
    <location>
        <begin position="25"/>
        <end position="117"/>
    </location>
</feature>
<evidence type="ECO:0000256" key="1">
    <source>
        <dbReference type="SAM" id="SignalP"/>
    </source>
</evidence>
<dbReference type="Proteomes" id="UP000032221">
    <property type="component" value="Unassembled WGS sequence"/>
</dbReference>
<evidence type="ECO:0000313" key="3">
    <source>
        <dbReference type="EMBL" id="KIU15121.1"/>
    </source>
</evidence>
<dbReference type="InterPro" id="IPR032407">
    <property type="entry name" value="MHB"/>
</dbReference>
<dbReference type="Pfam" id="PF16525">
    <property type="entry name" value="MHB"/>
    <property type="match status" value="1"/>
</dbReference>
<feature type="domain" description="Haemophore haem-binding" evidence="2">
    <location>
        <begin position="26"/>
        <end position="99"/>
    </location>
</feature>
<protein>
    <recommendedName>
        <fullName evidence="2">Haemophore haem-binding domain-containing protein</fullName>
    </recommendedName>
</protein>
<evidence type="ECO:0000259" key="2">
    <source>
        <dbReference type="Pfam" id="PF16525"/>
    </source>
</evidence>
<keyword evidence="1" id="KW-0732">Signal</keyword>